<keyword evidence="3" id="KW-0378">Hydrolase</keyword>
<dbReference type="Pfam" id="PF00959">
    <property type="entry name" value="Phage_lysozyme"/>
    <property type="match status" value="1"/>
</dbReference>
<dbReference type="PANTHER" id="PTHR38107">
    <property type="match status" value="1"/>
</dbReference>
<reference evidence="4 5" key="1">
    <citation type="submission" date="2018-12" db="EMBL/GenBank/DDBJ databases">
        <authorList>
            <person name="Yang E."/>
        </authorList>
    </citation>
    <scope>NUCLEOTIDE SEQUENCE [LARGE SCALE GENOMIC DNA]</scope>
    <source>
        <strain evidence="4 5">SOD</strain>
    </source>
</reference>
<dbReference type="GO" id="GO:0003796">
    <property type="term" value="F:lysozyme activity"/>
    <property type="evidence" value="ECO:0007669"/>
    <property type="project" value="UniProtKB-EC"/>
</dbReference>
<dbReference type="SUPFAM" id="SSF53955">
    <property type="entry name" value="Lysozyme-like"/>
    <property type="match status" value="1"/>
</dbReference>
<evidence type="ECO:0000256" key="3">
    <source>
        <dbReference type="RuleBase" id="RU003788"/>
    </source>
</evidence>
<keyword evidence="1 3" id="KW-0929">Antimicrobial</keyword>
<evidence type="ECO:0000256" key="2">
    <source>
        <dbReference type="ARBA" id="ARBA00022638"/>
    </source>
</evidence>
<dbReference type="Proteomes" id="UP000278085">
    <property type="component" value="Unassembled WGS sequence"/>
</dbReference>
<evidence type="ECO:0000313" key="4">
    <source>
        <dbReference type="EMBL" id="RSZ60048.1"/>
    </source>
</evidence>
<dbReference type="PANTHER" id="PTHR38107:SF3">
    <property type="entry name" value="LYSOZYME RRRD-RELATED"/>
    <property type="match status" value="1"/>
</dbReference>
<sequence length="163" mass="17409">MANNIRMGIGVLVLSAGAFVGMLTREGYTDTVVIPTKGDVPTIGFGTTGGVKMGDRTTPVKAAQRALLDVRTYEGAIKQCVRAPLTQAEYDVYVDLTYNIGSAAFCGSTIVKRLNVGDYRAACDAILLYRFAAGYDCSTPGNKRCAGVWTDRQRSHAQCVAAQ</sequence>
<keyword evidence="2 3" id="KW-0081">Bacteriolytic enzyme</keyword>
<proteinExistence type="inferred from homology"/>
<evidence type="ECO:0000313" key="5">
    <source>
        <dbReference type="Proteomes" id="UP000278085"/>
    </source>
</evidence>
<dbReference type="CDD" id="cd16901">
    <property type="entry name" value="lyz_P1"/>
    <property type="match status" value="1"/>
</dbReference>
<dbReference type="InterPro" id="IPR023346">
    <property type="entry name" value="Lysozyme-like_dom_sf"/>
</dbReference>
<dbReference type="InterPro" id="IPR051018">
    <property type="entry name" value="Bacteriophage_GH24"/>
</dbReference>
<dbReference type="AlphaFoldDB" id="A0A430HRA7"/>
<keyword evidence="3" id="KW-0326">Glycosidase</keyword>
<name>A0A430HRA7_9BURK</name>
<accession>A0A430HRA7</accession>
<dbReference type="GO" id="GO:0016998">
    <property type="term" value="P:cell wall macromolecule catabolic process"/>
    <property type="evidence" value="ECO:0007669"/>
    <property type="project" value="InterPro"/>
</dbReference>
<dbReference type="RefSeq" id="WP_126073409.1">
    <property type="nucleotide sequence ID" value="NZ_CP051166.1"/>
</dbReference>
<dbReference type="GO" id="GO:0031640">
    <property type="term" value="P:killing of cells of another organism"/>
    <property type="evidence" value="ECO:0007669"/>
    <property type="project" value="UniProtKB-KW"/>
</dbReference>
<dbReference type="Gene3D" id="1.10.530.40">
    <property type="match status" value="1"/>
</dbReference>
<keyword evidence="5" id="KW-1185">Reference proteome</keyword>
<dbReference type="EMBL" id="RXLQ01000003">
    <property type="protein sequence ID" value="RSZ60048.1"/>
    <property type="molecule type" value="Genomic_DNA"/>
</dbReference>
<dbReference type="InterPro" id="IPR002196">
    <property type="entry name" value="Glyco_hydro_24"/>
</dbReference>
<comment type="catalytic activity">
    <reaction evidence="3">
        <text>Hydrolysis of (1-&gt;4)-beta-linkages between N-acetylmuramic acid and N-acetyl-D-glucosamine residues in a peptidoglycan and between N-acetyl-D-glucosamine residues in chitodextrins.</text>
        <dbReference type="EC" id="3.2.1.17"/>
    </reaction>
</comment>
<dbReference type="OrthoDB" id="5327667at2"/>
<comment type="similarity">
    <text evidence="3">Belongs to the glycosyl hydrolase 24 family.</text>
</comment>
<dbReference type="InterPro" id="IPR023347">
    <property type="entry name" value="Lysozyme_dom_sf"/>
</dbReference>
<dbReference type="EC" id="3.2.1.17" evidence="3"/>
<dbReference type="GO" id="GO:0042742">
    <property type="term" value="P:defense response to bacterium"/>
    <property type="evidence" value="ECO:0007669"/>
    <property type="project" value="UniProtKB-KW"/>
</dbReference>
<organism evidence="4 5">
    <name type="scientific">Massilia atriviolacea</name>
    <dbReference type="NCBI Taxonomy" id="2495579"/>
    <lineage>
        <taxon>Bacteria</taxon>
        <taxon>Pseudomonadati</taxon>
        <taxon>Pseudomonadota</taxon>
        <taxon>Betaproteobacteria</taxon>
        <taxon>Burkholderiales</taxon>
        <taxon>Oxalobacteraceae</taxon>
        <taxon>Telluria group</taxon>
        <taxon>Massilia</taxon>
    </lineage>
</organism>
<protein>
    <recommendedName>
        <fullName evidence="3">Lysozyme</fullName>
        <ecNumber evidence="3">3.2.1.17</ecNumber>
    </recommendedName>
</protein>
<gene>
    <name evidence="4" type="ORF">EJB06_07665</name>
</gene>
<evidence type="ECO:0000256" key="1">
    <source>
        <dbReference type="ARBA" id="ARBA00022529"/>
    </source>
</evidence>
<dbReference type="GO" id="GO:0009253">
    <property type="term" value="P:peptidoglycan catabolic process"/>
    <property type="evidence" value="ECO:0007669"/>
    <property type="project" value="InterPro"/>
</dbReference>
<comment type="caution">
    <text evidence="4">The sequence shown here is derived from an EMBL/GenBank/DDBJ whole genome shotgun (WGS) entry which is preliminary data.</text>
</comment>